<evidence type="ECO:0000313" key="1">
    <source>
        <dbReference type="EMBL" id="AKB28984.1"/>
    </source>
</evidence>
<dbReference type="GO" id="GO:0008168">
    <property type="term" value="F:methyltransferase activity"/>
    <property type="evidence" value="ECO:0007669"/>
    <property type="project" value="UniProtKB-KW"/>
</dbReference>
<gene>
    <name evidence="1" type="ORF">MSSIT_2265</name>
</gene>
<dbReference type="HOGENOM" id="CLU_2968515_0_0_2"/>
<name>A0A0E3P7U0_9EURY</name>
<dbReference type="Proteomes" id="UP000033111">
    <property type="component" value="Chromosome"/>
</dbReference>
<organism evidence="1 2">
    <name type="scientific">Methanosarcina siciliae T4/M</name>
    <dbReference type="NCBI Taxonomy" id="1434120"/>
    <lineage>
        <taxon>Archaea</taxon>
        <taxon>Methanobacteriati</taxon>
        <taxon>Methanobacteriota</taxon>
        <taxon>Stenosarchaea group</taxon>
        <taxon>Methanomicrobia</taxon>
        <taxon>Methanosarcinales</taxon>
        <taxon>Methanosarcinaceae</taxon>
        <taxon>Methanosarcina</taxon>
    </lineage>
</organism>
<evidence type="ECO:0000313" key="2">
    <source>
        <dbReference type="Proteomes" id="UP000033111"/>
    </source>
</evidence>
<dbReference type="AlphaFoldDB" id="A0A0E3P7U0"/>
<keyword evidence="1" id="KW-0489">Methyltransferase</keyword>
<reference evidence="1 2" key="1">
    <citation type="submission" date="2014-07" db="EMBL/GenBank/DDBJ databases">
        <title>Methanogenic archaea and the global carbon cycle.</title>
        <authorList>
            <person name="Henriksen J.R."/>
            <person name="Luke J."/>
            <person name="Reinhart S."/>
            <person name="Benedict M.N."/>
            <person name="Youngblut N.D."/>
            <person name="Metcalf M.E."/>
            <person name="Whitaker R.J."/>
            <person name="Metcalf W.W."/>
        </authorList>
    </citation>
    <scope>NUCLEOTIDE SEQUENCE [LARGE SCALE GENOMIC DNA]</scope>
    <source>
        <strain evidence="1 2">T4/M</strain>
    </source>
</reference>
<protein>
    <submittedName>
        <fullName evidence="1">Ribosomal RNA adenine dimethylase</fullName>
    </submittedName>
</protein>
<sequence length="58" mass="6898">MTTEQAMDELKDSLHLKGNDEWDELLMQYIKDNYEKKEDSCWSRGGSSRMRVSWSPQL</sequence>
<keyword evidence="1" id="KW-0808">Transferase</keyword>
<dbReference type="GeneID" id="42864130"/>
<dbReference type="GO" id="GO:0032259">
    <property type="term" value="P:methylation"/>
    <property type="evidence" value="ECO:0007669"/>
    <property type="project" value="UniProtKB-KW"/>
</dbReference>
<dbReference type="OrthoDB" id="46571at224756"/>
<dbReference type="RefSeq" id="WP_156158852.1">
    <property type="nucleotide sequence ID" value="NZ_CP009506.1"/>
</dbReference>
<keyword evidence="2" id="KW-1185">Reference proteome</keyword>
<dbReference type="PATRIC" id="fig|1434120.4.peg.2948"/>
<dbReference type="EMBL" id="CP009506">
    <property type="protein sequence ID" value="AKB28984.1"/>
    <property type="molecule type" value="Genomic_DNA"/>
</dbReference>
<accession>A0A0E3P7U0</accession>
<dbReference type="KEGG" id="msw:MSSIT_2265"/>
<proteinExistence type="predicted"/>